<sequence length="209" mass="23324">MSSRDGGMTFLSRGFVGRRDARRDAGRLPPGQYDVGDGFPVLSAGPTPRTAPEDWDFTVTGEVDGPVRLTWQEFQELPREDVTVDIHCVTKWSKFGTTWSGVALDTLLGLVDTSAEHLLAYCDGGYTTNLALEDVADGRAWVVDRFDGRPLEPEHGGPARLLVPELYFWKSAKWVRGLYLSGTEEPGFWETLGYHLRGDPWLEQRYAGD</sequence>
<dbReference type="EMBL" id="QEKW01000003">
    <property type="protein sequence ID" value="PVZ11890.1"/>
    <property type="molecule type" value="Genomic_DNA"/>
</dbReference>
<dbReference type="Pfam" id="PF00174">
    <property type="entry name" value="Oxidored_molyb"/>
    <property type="match status" value="1"/>
</dbReference>
<comment type="caution">
    <text evidence="2">The sequence shown here is derived from an EMBL/GenBank/DDBJ whole genome shotgun (WGS) entry which is preliminary data.</text>
</comment>
<feature type="domain" description="Oxidoreductase molybdopterin-binding" evidence="1">
    <location>
        <begin position="45"/>
        <end position="189"/>
    </location>
</feature>
<evidence type="ECO:0000259" key="1">
    <source>
        <dbReference type="Pfam" id="PF00174"/>
    </source>
</evidence>
<dbReference type="InterPro" id="IPR036374">
    <property type="entry name" value="OxRdtase_Mopterin-bd_sf"/>
</dbReference>
<dbReference type="Proteomes" id="UP000245639">
    <property type="component" value="Unassembled WGS sequence"/>
</dbReference>
<evidence type="ECO:0000313" key="3">
    <source>
        <dbReference type="Proteomes" id="UP000245639"/>
    </source>
</evidence>
<reference evidence="2 3" key="1">
    <citation type="submission" date="2018-04" db="EMBL/GenBank/DDBJ databases">
        <title>Genomic Encyclopedia of Type Strains, Phase IV (KMG-IV): sequencing the most valuable type-strain genomes for metagenomic binning, comparative biology and taxonomic classification.</title>
        <authorList>
            <person name="Goeker M."/>
        </authorList>
    </citation>
    <scope>NUCLEOTIDE SEQUENCE [LARGE SCALE GENOMIC DNA]</scope>
    <source>
        <strain evidence="2 3">DSM 45771</strain>
    </source>
</reference>
<dbReference type="SUPFAM" id="SSF56524">
    <property type="entry name" value="Oxidoreductase molybdopterin-binding domain"/>
    <property type="match status" value="1"/>
</dbReference>
<dbReference type="CDD" id="cd02109">
    <property type="entry name" value="arch_bact_SO_family_Moco"/>
    <property type="match status" value="1"/>
</dbReference>
<dbReference type="Gene3D" id="3.90.420.10">
    <property type="entry name" value="Oxidoreductase, molybdopterin-binding domain"/>
    <property type="match status" value="1"/>
</dbReference>
<accession>A0A2U1FIS7</accession>
<organism evidence="2 3">
    <name type="scientific">Actinomycetospora cinnamomea</name>
    <dbReference type="NCBI Taxonomy" id="663609"/>
    <lineage>
        <taxon>Bacteria</taxon>
        <taxon>Bacillati</taxon>
        <taxon>Actinomycetota</taxon>
        <taxon>Actinomycetes</taxon>
        <taxon>Pseudonocardiales</taxon>
        <taxon>Pseudonocardiaceae</taxon>
        <taxon>Actinomycetospora</taxon>
    </lineage>
</organism>
<dbReference type="InterPro" id="IPR000572">
    <property type="entry name" value="OxRdtase_Mopterin-bd_dom"/>
</dbReference>
<evidence type="ECO:0000313" key="2">
    <source>
        <dbReference type="EMBL" id="PVZ11890.1"/>
    </source>
</evidence>
<protein>
    <submittedName>
        <fullName evidence="2">DMSO/TMAO reductase YedYZ molybdopterin-dependent catalytic subunit</fullName>
    </submittedName>
</protein>
<dbReference type="PANTHER" id="PTHR43032:SF4">
    <property type="entry name" value="OXIDOREDUCTASE MOLYBDOPTERIN-BINDING DOMAIN-CONTAINING PROTEIN"/>
    <property type="match status" value="1"/>
</dbReference>
<dbReference type="AlphaFoldDB" id="A0A2U1FIS7"/>
<name>A0A2U1FIS7_9PSEU</name>
<dbReference type="PANTHER" id="PTHR43032">
    <property type="entry name" value="PROTEIN-METHIONINE-SULFOXIDE REDUCTASE"/>
    <property type="match status" value="1"/>
</dbReference>
<keyword evidence="3" id="KW-1185">Reference proteome</keyword>
<proteinExistence type="predicted"/>
<gene>
    <name evidence="2" type="ORF">C8D89_103220</name>
</gene>